<dbReference type="AlphaFoldDB" id="A0A2G5ET82"/>
<evidence type="ECO:0000313" key="8">
    <source>
        <dbReference type="Proteomes" id="UP000230069"/>
    </source>
</evidence>
<keyword evidence="3 4" id="KW-0443">Lipid metabolism</keyword>
<comment type="catalytic activity">
    <reaction evidence="4">
        <text>a long-chain fatty acyl-CoA + 2 NADPH + 2 H(+) = a long-chain primary fatty alcohol + 2 NADP(+) + CoA</text>
        <dbReference type="Rhea" id="RHEA:52716"/>
        <dbReference type="ChEBI" id="CHEBI:15378"/>
        <dbReference type="ChEBI" id="CHEBI:57287"/>
        <dbReference type="ChEBI" id="CHEBI:57783"/>
        <dbReference type="ChEBI" id="CHEBI:58349"/>
        <dbReference type="ChEBI" id="CHEBI:77396"/>
        <dbReference type="ChEBI" id="CHEBI:83139"/>
        <dbReference type="EC" id="1.2.1.84"/>
    </reaction>
</comment>
<accession>A0A2G5ET82</accession>
<dbReference type="EC" id="1.2.1.84" evidence="4"/>
<reference evidence="7 8" key="1">
    <citation type="submission" date="2017-09" db="EMBL/GenBank/DDBJ databases">
        <title>WGS assembly of Aquilegia coerulea Goldsmith.</title>
        <authorList>
            <person name="Hodges S."/>
            <person name="Kramer E."/>
            <person name="Nordborg M."/>
            <person name="Tomkins J."/>
            <person name="Borevitz J."/>
            <person name="Derieg N."/>
            <person name="Yan J."/>
            <person name="Mihaltcheva S."/>
            <person name="Hayes R.D."/>
            <person name="Rokhsar D."/>
        </authorList>
    </citation>
    <scope>NUCLEOTIDE SEQUENCE [LARGE SCALE GENOMIC DNA]</scope>
    <source>
        <strain evidence="8">cv. Goldsmith</strain>
    </source>
</reference>
<dbReference type="Pfam" id="PF03015">
    <property type="entry name" value="Sterile"/>
    <property type="match status" value="1"/>
</dbReference>
<dbReference type="FunCoup" id="A0A2G5ET82">
    <property type="interactions" value="365"/>
</dbReference>
<dbReference type="Gene3D" id="3.40.50.720">
    <property type="entry name" value="NAD(P)-binding Rossmann-like Domain"/>
    <property type="match status" value="1"/>
</dbReference>
<dbReference type="STRING" id="218851.A0A2G5ET82"/>
<gene>
    <name evidence="7" type="ORF">AQUCO_00400069v1</name>
</gene>
<dbReference type="CDD" id="cd05236">
    <property type="entry name" value="FAR-N_SDR_e"/>
    <property type="match status" value="1"/>
</dbReference>
<comment type="similarity">
    <text evidence="1 4">Belongs to the fatty acyl-CoA reductase family.</text>
</comment>
<sequence>MESLENKSILITGSTGFLAKIFVEKVLRIQPNVKKLYLVVRAEDIKSAKQRLHDEVIGKDLFRVLKEKHGTNFNSFISNKVTPVVGDISCENLGVKDSDLKEQLWNEVDIIVNIAATVNFDERYDIALGINTMGAKHVLDFAKNCVKHEMLLHVSTAYVCGEKSGLILEKPFKMGETLNGISGLDIQTELKLAKEKRNELQAKQATKEEESTAMKEFGMQRARFYGWPNTYSFTKAMGEMLLGDLRGNVPLAIIRPTIITSTYKEPFPGWVEGVRTIDSLAVGYGKGKLTCFLGDFDLILDLIPGDMVVNAMIAAMVTHANQPNEFIYQVGSSLGNPIKCSTFKDLAYCYFSKNPWIDKDGKQVIVTRPILFTSAASFQRYMAVRYLLPLKGLQVVNAALCNYFRHTYSSTNRKIKFVLRLVELYMPYIFFKGIFDDANLEKLRTTVTKPSEANTYYFDPKIIDWEDYFMNVHFPGIVRYVFK</sequence>
<evidence type="ECO:0000259" key="6">
    <source>
        <dbReference type="Pfam" id="PF07993"/>
    </source>
</evidence>
<dbReference type="PANTHER" id="PTHR11011">
    <property type="entry name" value="MALE STERILITY PROTEIN 2-RELATED"/>
    <property type="match status" value="1"/>
</dbReference>
<dbReference type="InterPro" id="IPR036291">
    <property type="entry name" value="NAD(P)-bd_dom_sf"/>
</dbReference>
<dbReference type="EMBL" id="KZ305021">
    <property type="protein sequence ID" value="PIA58953.1"/>
    <property type="molecule type" value="Genomic_DNA"/>
</dbReference>
<name>A0A2G5ET82_AQUCA</name>
<feature type="domain" description="Fatty acyl-CoA reductase C-terminal" evidence="5">
    <location>
        <begin position="386"/>
        <end position="483"/>
    </location>
</feature>
<evidence type="ECO:0000256" key="2">
    <source>
        <dbReference type="ARBA" id="ARBA00022516"/>
    </source>
</evidence>
<keyword evidence="2 4" id="KW-0444">Lipid biosynthesis</keyword>
<comment type="function">
    <text evidence="4">Catalyzes the reduction of fatty acyl-CoA to fatty alcohols.</text>
</comment>
<dbReference type="PANTHER" id="PTHR11011:SF99">
    <property type="entry name" value="FATTY ACYL-COA REDUCTASE 3"/>
    <property type="match status" value="1"/>
</dbReference>
<dbReference type="InParanoid" id="A0A2G5ET82"/>
<organism evidence="7 8">
    <name type="scientific">Aquilegia coerulea</name>
    <name type="common">Rocky mountain columbine</name>
    <dbReference type="NCBI Taxonomy" id="218851"/>
    <lineage>
        <taxon>Eukaryota</taxon>
        <taxon>Viridiplantae</taxon>
        <taxon>Streptophyta</taxon>
        <taxon>Embryophyta</taxon>
        <taxon>Tracheophyta</taxon>
        <taxon>Spermatophyta</taxon>
        <taxon>Magnoliopsida</taxon>
        <taxon>Ranunculales</taxon>
        <taxon>Ranunculaceae</taxon>
        <taxon>Thalictroideae</taxon>
        <taxon>Aquilegia</taxon>
    </lineage>
</organism>
<dbReference type="Proteomes" id="UP000230069">
    <property type="component" value="Unassembled WGS sequence"/>
</dbReference>
<evidence type="ECO:0000256" key="3">
    <source>
        <dbReference type="ARBA" id="ARBA00023098"/>
    </source>
</evidence>
<dbReference type="GO" id="GO:0102965">
    <property type="term" value="F:alcohol-forming long-chain fatty acyl-CoA reductase activity"/>
    <property type="evidence" value="ECO:0007669"/>
    <property type="project" value="UniProtKB-EC"/>
</dbReference>
<keyword evidence="4" id="KW-0560">Oxidoreductase</keyword>
<feature type="domain" description="Thioester reductase (TE)" evidence="6">
    <location>
        <begin position="11"/>
        <end position="312"/>
    </location>
</feature>
<dbReference type="SUPFAM" id="SSF51735">
    <property type="entry name" value="NAD(P)-binding Rossmann-fold domains"/>
    <property type="match status" value="1"/>
</dbReference>
<evidence type="ECO:0000256" key="1">
    <source>
        <dbReference type="ARBA" id="ARBA00005928"/>
    </source>
</evidence>
<evidence type="ECO:0000256" key="4">
    <source>
        <dbReference type="RuleBase" id="RU363097"/>
    </source>
</evidence>
<dbReference type="InterPro" id="IPR026055">
    <property type="entry name" value="FAR"/>
</dbReference>
<dbReference type="OrthoDB" id="429813at2759"/>
<dbReference type="Pfam" id="PF07993">
    <property type="entry name" value="NAD_binding_4"/>
    <property type="match status" value="1"/>
</dbReference>
<keyword evidence="8" id="KW-1185">Reference proteome</keyword>
<evidence type="ECO:0000313" key="7">
    <source>
        <dbReference type="EMBL" id="PIA58953.1"/>
    </source>
</evidence>
<dbReference type="CDD" id="cd09071">
    <property type="entry name" value="FAR_C"/>
    <property type="match status" value="1"/>
</dbReference>
<dbReference type="GO" id="GO:0010345">
    <property type="term" value="P:suberin biosynthetic process"/>
    <property type="evidence" value="ECO:0007669"/>
    <property type="project" value="TreeGrafter"/>
</dbReference>
<dbReference type="InterPro" id="IPR033640">
    <property type="entry name" value="FAR_C"/>
</dbReference>
<dbReference type="InterPro" id="IPR013120">
    <property type="entry name" value="FAR_NAD-bd"/>
</dbReference>
<dbReference type="GO" id="GO:0035336">
    <property type="term" value="P:long-chain fatty-acyl-CoA metabolic process"/>
    <property type="evidence" value="ECO:0007669"/>
    <property type="project" value="TreeGrafter"/>
</dbReference>
<proteinExistence type="inferred from homology"/>
<evidence type="ECO:0000259" key="5">
    <source>
        <dbReference type="Pfam" id="PF03015"/>
    </source>
</evidence>
<dbReference type="GO" id="GO:0080019">
    <property type="term" value="F:alcohol-forming very long-chain fatty acyl-CoA reductase activity"/>
    <property type="evidence" value="ECO:0007669"/>
    <property type="project" value="InterPro"/>
</dbReference>
<protein>
    <recommendedName>
        <fullName evidence="4">Fatty acyl-CoA reductase</fullName>
        <ecNumber evidence="4">1.2.1.84</ecNumber>
    </recommendedName>
</protein>
<keyword evidence="4" id="KW-0521">NADP</keyword>